<dbReference type="Pfam" id="PF13184">
    <property type="entry name" value="KH_NusA_1st"/>
    <property type="match status" value="1"/>
</dbReference>
<dbReference type="Pfam" id="PF26594">
    <property type="entry name" value="KH_NusA_2nd"/>
    <property type="match status" value="1"/>
</dbReference>
<dbReference type="FunFam" id="3.30.300.20:FF:000005">
    <property type="entry name" value="Transcription termination/antitermination protein NusA"/>
    <property type="match status" value="1"/>
</dbReference>
<evidence type="ECO:0000259" key="9">
    <source>
        <dbReference type="PROSITE" id="PS50126"/>
    </source>
</evidence>
<keyword evidence="6 7" id="KW-0804">Transcription</keyword>
<proteinExistence type="inferred from homology"/>
<evidence type="ECO:0000256" key="8">
    <source>
        <dbReference type="SAM" id="MobiDB-lite"/>
    </source>
</evidence>
<comment type="similarity">
    <text evidence="7">Belongs to the NusA family.</text>
</comment>
<dbReference type="Gene3D" id="3.30.1480.10">
    <property type="entry name" value="NusA, N-terminal domain"/>
    <property type="match status" value="1"/>
</dbReference>
<evidence type="ECO:0000256" key="2">
    <source>
        <dbReference type="ARBA" id="ARBA00022490"/>
    </source>
</evidence>
<reference evidence="10" key="1">
    <citation type="journal article" date="2021" name="PeerJ">
        <title>Extensive microbial diversity within the chicken gut microbiome revealed by metagenomics and culture.</title>
        <authorList>
            <person name="Gilroy R."/>
            <person name="Ravi A."/>
            <person name="Getino M."/>
            <person name="Pursley I."/>
            <person name="Horton D.L."/>
            <person name="Alikhan N.F."/>
            <person name="Baker D."/>
            <person name="Gharbi K."/>
            <person name="Hall N."/>
            <person name="Watson M."/>
            <person name="Adriaenssens E.M."/>
            <person name="Foster-Nyarko E."/>
            <person name="Jarju S."/>
            <person name="Secka A."/>
            <person name="Antonio M."/>
            <person name="Oren A."/>
            <person name="Chaudhuri R.R."/>
            <person name="La Ragione R."/>
            <person name="Hildebrand F."/>
            <person name="Pallen M.J."/>
        </authorList>
    </citation>
    <scope>NUCLEOTIDE SEQUENCE</scope>
    <source>
        <strain evidence="10">CHK188-4685</strain>
    </source>
</reference>
<dbReference type="CDD" id="cd02134">
    <property type="entry name" value="KH-II_NusA_rpt1"/>
    <property type="match status" value="1"/>
</dbReference>
<dbReference type="PANTHER" id="PTHR22648:SF0">
    <property type="entry name" value="TRANSCRIPTION TERMINATION_ANTITERMINATION PROTEIN NUSA"/>
    <property type="match status" value="1"/>
</dbReference>
<evidence type="ECO:0000313" key="11">
    <source>
        <dbReference type="Proteomes" id="UP000886804"/>
    </source>
</evidence>
<dbReference type="InterPro" id="IPR009019">
    <property type="entry name" value="KH_sf_prok-type"/>
</dbReference>
<dbReference type="InterPro" id="IPR015946">
    <property type="entry name" value="KH_dom-like_a/b"/>
</dbReference>
<comment type="subcellular location">
    <subcellularLocation>
        <location evidence="7">Cytoplasm</location>
    </subcellularLocation>
</comment>
<feature type="domain" description="S1 motif" evidence="9">
    <location>
        <begin position="135"/>
        <end position="199"/>
    </location>
</feature>
<feature type="compositionally biased region" description="Acidic residues" evidence="8">
    <location>
        <begin position="364"/>
        <end position="377"/>
    </location>
</feature>
<organism evidence="10 11">
    <name type="scientific">Candidatus Enterocloster faecavium</name>
    <dbReference type="NCBI Taxonomy" id="2838560"/>
    <lineage>
        <taxon>Bacteria</taxon>
        <taxon>Bacillati</taxon>
        <taxon>Bacillota</taxon>
        <taxon>Clostridia</taxon>
        <taxon>Lachnospirales</taxon>
        <taxon>Lachnospiraceae</taxon>
        <taxon>Enterocloster</taxon>
    </lineage>
</organism>
<comment type="function">
    <text evidence="7">Participates in both transcription termination and antitermination.</text>
</comment>
<dbReference type="InterPro" id="IPR004087">
    <property type="entry name" value="KH_dom"/>
</dbReference>
<evidence type="ECO:0000313" key="10">
    <source>
        <dbReference type="EMBL" id="HJB07245.1"/>
    </source>
</evidence>
<dbReference type="GO" id="GO:0003700">
    <property type="term" value="F:DNA-binding transcription factor activity"/>
    <property type="evidence" value="ECO:0007669"/>
    <property type="project" value="InterPro"/>
</dbReference>
<dbReference type="SUPFAM" id="SSF69705">
    <property type="entry name" value="Transcription factor NusA, N-terminal domain"/>
    <property type="match status" value="1"/>
</dbReference>
<accession>A0A9D2L783</accession>
<dbReference type="GO" id="GO:0031564">
    <property type="term" value="P:transcription antitermination"/>
    <property type="evidence" value="ECO:0007669"/>
    <property type="project" value="UniProtKB-UniRule"/>
</dbReference>
<name>A0A9D2L783_9FIRM</name>
<feature type="region of interest" description="Disordered" evidence="8">
    <location>
        <begin position="355"/>
        <end position="385"/>
    </location>
</feature>
<dbReference type="PROSITE" id="PS50126">
    <property type="entry name" value="S1"/>
    <property type="match status" value="1"/>
</dbReference>
<reference evidence="10" key="2">
    <citation type="submission" date="2021-04" db="EMBL/GenBank/DDBJ databases">
        <authorList>
            <person name="Gilroy R."/>
        </authorList>
    </citation>
    <scope>NUCLEOTIDE SEQUENCE</scope>
    <source>
        <strain evidence="10">CHK188-4685</strain>
    </source>
</reference>
<gene>
    <name evidence="7 10" type="primary">nusA</name>
    <name evidence="10" type="ORF">H9716_05200</name>
</gene>
<dbReference type="Pfam" id="PF08529">
    <property type="entry name" value="NusA_N"/>
    <property type="match status" value="1"/>
</dbReference>
<dbReference type="InterPro" id="IPR030842">
    <property type="entry name" value="TF_NusA_bacterial"/>
</dbReference>
<dbReference type="NCBIfam" id="TIGR01953">
    <property type="entry name" value="NusA"/>
    <property type="match status" value="1"/>
</dbReference>
<evidence type="ECO:0000256" key="7">
    <source>
        <dbReference type="HAMAP-Rule" id="MF_00945"/>
    </source>
</evidence>
<evidence type="ECO:0000256" key="6">
    <source>
        <dbReference type="ARBA" id="ARBA00023163"/>
    </source>
</evidence>
<dbReference type="HAMAP" id="MF_00945_B">
    <property type="entry name" value="NusA_B"/>
    <property type="match status" value="1"/>
</dbReference>
<protein>
    <recommendedName>
        <fullName evidence="7">Transcription termination/antitermination protein NusA</fullName>
    </recommendedName>
</protein>
<dbReference type="SUPFAM" id="SSF54814">
    <property type="entry name" value="Prokaryotic type KH domain (KH-domain type II)"/>
    <property type="match status" value="2"/>
</dbReference>
<keyword evidence="2 7" id="KW-0963">Cytoplasm</keyword>
<evidence type="ECO:0000256" key="3">
    <source>
        <dbReference type="ARBA" id="ARBA00022814"/>
    </source>
</evidence>
<dbReference type="GO" id="GO:0003723">
    <property type="term" value="F:RNA binding"/>
    <property type="evidence" value="ECO:0007669"/>
    <property type="project" value="UniProtKB-UniRule"/>
</dbReference>
<dbReference type="Proteomes" id="UP000886804">
    <property type="component" value="Unassembled WGS sequence"/>
</dbReference>
<evidence type="ECO:0000256" key="5">
    <source>
        <dbReference type="ARBA" id="ARBA00023015"/>
    </source>
</evidence>
<keyword evidence="3 7" id="KW-0889">Transcription antitermination</keyword>
<dbReference type="PROSITE" id="PS50084">
    <property type="entry name" value="KH_TYPE_1"/>
    <property type="match status" value="1"/>
</dbReference>
<dbReference type="SMART" id="SM00316">
    <property type="entry name" value="S1"/>
    <property type="match status" value="1"/>
</dbReference>
<dbReference type="AlphaFoldDB" id="A0A9D2L783"/>
<evidence type="ECO:0000256" key="1">
    <source>
        <dbReference type="ARBA" id="ARBA00022472"/>
    </source>
</evidence>
<keyword evidence="1 7" id="KW-0806">Transcription termination</keyword>
<dbReference type="EMBL" id="DWYS01000061">
    <property type="protein sequence ID" value="HJB07245.1"/>
    <property type="molecule type" value="Genomic_DNA"/>
</dbReference>
<dbReference type="InterPro" id="IPR036555">
    <property type="entry name" value="NusA_N_sf"/>
</dbReference>
<dbReference type="GO" id="GO:0006353">
    <property type="term" value="P:DNA-templated transcription termination"/>
    <property type="evidence" value="ECO:0007669"/>
    <property type="project" value="UniProtKB-UniRule"/>
</dbReference>
<keyword evidence="5 7" id="KW-0805">Transcription regulation</keyword>
<dbReference type="SUPFAM" id="SSF50249">
    <property type="entry name" value="Nucleic acid-binding proteins"/>
    <property type="match status" value="1"/>
</dbReference>
<dbReference type="InterPro" id="IPR025249">
    <property type="entry name" value="TF_NusA_KH_1st"/>
</dbReference>
<evidence type="ECO:0000256" key="4">
    <source>
        <dbReference type="ARBA" id="ARBA00022884"/>
    </source>
</evidence>
<dbReference type="CDD" id="cd04455">
    <property type="entry name" value="S1_NusA"/>
    <property type="match status" value="1"/>
</dbReference>
<dbReference type="PANTHER" id="PTHR22648">
    <property type="entry name" value="TRANSCRIPTION TERMINATION FACTOR NUSA"/>
    <property type="match status" value="1"/>
</dbReference>
<dbReference type="FunFam" id="3.30.1480.10:FF:000002">
    <property type="entry name" value="Transcription termination/antitermination protein NusA"/>
    <property type="match status" value="1"/>
</dbReference>
<dbReference type="SMART" id="SM00322">
    <property type="entry name" value="KH"/>
    <property type="match status" value="2"/>
</dbReference>
<dbReference type="GO" id="GO:0005829">
    <property type="term" value="C:cytosol"/>
    <property type="evidence" value="ECO:0007669"/>
    <property type="project" value="TreeGrafter"/>
</dbReference>
<dbReference type="InterPro" id="IPR058582">
    <property type="entry name" value="KH_NusA_2nd"/>
</dbReference>
<sequence length="385" mass="43023">MNKELLEAMELLEKEKHISKESLLEAIENSLLTACKNHFGKADNIRVNINPDTCDFAVYAEKEVVETPEDPALQISLADAKMMNPKYEVGDTVQIPLDSKKFGRIATQNAKNVILQKIREEERSALYRDYFTMEKDVTTGIVQRYLGKNISVNLGRVDAILNESEQVKGETFRPNDRIKVYVLEVKDTPKGPRISVSRTHPDLVKRLFESEVAEVRDGTVEIKAIAREAGSRTKIAVKSNDPNVDPVGACVGLNGARVNAVVNELKGEKIDIINWDDNPAYLIENALSPAKVICVVADEEEREAQVIVPDYQLSLAIGKEGQNARLAARLTGYKIDIKSETQARELGLFEQMGLQYGDAPAQEQQEELSEDYPDYEAEDAREGQE</sequence>
<dbReference type="Pfam" id="PF00575">
    <property type="entry name" value="S1"/>
    <property type="match status" value="1"/>
</dbReference>
<comment type="caution">
    <text evidence="10">The sequence shown here is derived from an EMBL/GenBank/DDBJ whole genome shotgun (WGS) entry which is preliminary data.</text>
</comment>
<dbReference type="InterPro" id="IPR013735">
    <property type="entry name" value="TF_NusA_N"/>
</dbReference>
<dbReference type="FunFam" id="3.30.300.20:FF:000002">
    <property type="entry name" value="Transcription termination/antitermination protein NusA"/>
    <property type="match status" value="1"/>
</dbReference>
<dbReference type="InterPro" id="IPR012340">
    <property type="entry name" value="NA-bd_OB-fold"/>
</dbReference>
<comment type="subunit">
    <text evidence="7">Monomer. Binds directly to the core enzyme of the DNA-dependent RNA polymerase and to nascent RNA.</text>
</comment>
<dbReference type="CDD" id="cd22529">
    <property type="entry name" value="KH-II_NusA_rpt2"/>
    <property type="match status" value="1"/>
</dbReference>
<keyword evidence="4 7" id="KW-0694">RNA-binding</keyword>
<dbReference type="InterPro" id="IPR010213">
    <property type="entry name" value="TF_NusA"/>
</dbReference>
<dbReference type="Gene3D" id="3.30.300.20">
    <property type="match status" value="2"/>
</dbReference>
<dbReference type="Gene3D" id="2.40.50.140">
    <property type="entry name" value="Nucleic acid-binding proteins"/>
    <property type="match status" value="1"/>
</dbReference>
<dbReference type="InterPro" id="IPR003029">
    <property type="entry name" value="S1_domain"/>
</dbReference>